<dbReference type="Proteomes" id="UP001412067">
    <property type="component" value="Unassembled WGS sequence"/>
</dbReference>
<gene>
    <name evidence="1" type="ORF">KSP40_PGU019557</name>
</gene>
<evidence type="ECO:0000313" key="2">
    <source>
        <dbReference type="Proteomes" id="UP001412067"/>
    </source>
</evidence>
<dbReference type="EMBL" id="JBBWWR010000003">
    <property type="protein sequence ID" value="KAK8969655.1"/>
    <property type="molecule type" value="Genomic_DNA"/>
</dbReference>
<dbReference type="InterPro" id="IPR038801">
    <property type="entry name" value="TAF1C"/>
</dbReference>
<accession>A0ABR2MZI6</accession>
<evidence type="ECO:0000313" key="1">
    <source>
        <dbReference type="EMBL" id="KAK8969655.1"/>
    </source>
</evidence>
<comment type="caution">
    <text evidence="1">The sequence shown here is derived from an EMBL/GenBank/DDBJ whole genome shotgun (WGS) entry which is preliminary data.</text>
</comment>
<dbReference type="PANTHER" id="PTHR15319">
    <property type="entry name" value="TATA BOX-BINDING PROTEIN ASSOCIATED FACTOR RNA POLYMERASE I SUBUNIT C"/>
    <property type="match status" value="1"/>
</dbReference>
<name>A0ABR2MZI6_9ASPA</name>
<keyword evidence="2" id="KW-1185">Reference proteome</keyword>
<sequence length="957" mass="107371">MGGYGSRRALCGRRNAEQFRWAERNYGIFSRCGIFNGCGDGLRARLKNERVDFPPTMDFSDSWRSLWPIEAVPHPPNLLSGDESICFGPLLFRGSPSYRVILASSSLALHIPPVSPPSIPYDIQSFFRCPATGSFLSTSDQYNLATDLITSLASTADPIGPLSCNNLHALPCRDGSSILLFFPTGDNSDEIGFLCLHFNGENLKPNVGIGIDGDIFKQKSGFKHPRHRIRNMVAIPVQADHSLVNSNVITQGFLIATTLYSVNWFRVETRVSSGGNMSHFLLPLANQSFSSCVVDACWSPHFSEESAVLLESGVLYWFNLITKRSGTSNVSLGRNEDPGRWLGCKFGGQPWIMLVASSTTVVLVDLRGKRINEEPKVLARVKLPDFLGMVPVAKVNDTFQAFCGVDYSSFHFTAVTERLLLLFDTREPLVPVLTWLHGVDHPTYVSMFRLSEFRPSEEFKWASESGFVILVGSFLKNDFKLIFFGFKDKGAFGSSFYAWELPSSLSLSGRQWHSADELVREIMLEEKLPCQELLLRKEGIAGFYILPNNLMKSRVEPNCFVLIRLMLSGKLEIQEFYASYDSLSGKPICEGYGMREAEDFTSFNLHEGGSISSKFFFFKLSCLYMHMAGNLSTMLTNLYLELNHKAKKHIPSCDDLEKLMSSNVQSSGISISNFISDVSMPINVFEVASRRVLTTLKPNILSLAFTKAEELLTDHAKTSFLPLEFPERLPHQQFTPFCVNIPASRSEHLVSKSLTAEAIVGPILPLPILLVLQQLDMEKMKESLDDDLLNTERNGALDNGFPGTSIADGCDFRKWLASQELRDDKEFLAYRPKLRDCKSVFKDTSSTTPPNIEEQTQMDHVLEKNPALENIPNDENFRTFICGASSKMIIPDHEHEVGNSVKFDFIPFNLDFESWDVTLQPTEQKLLESLMSQASSWLEKNKAYQDFCTSSKFQKSV</sequence>
<reference evidence="1 2" key="1">
    <citation type="journal article" date="2022" name="Nat. Plants">
        <title>Genomes of leafy and leafless Platanthera orchids illuminate the evolution of mycoheterotrophy.</title>
        <authorList>
            <person name="Li M.H."/>
            <person name="Liu K.W."/>
            <person name="Li Z."/>
            <person name="Lu H.C."/>
            <person name="Ye Q.L."/>
            <person name="Zhang D."/>
            <person name="Wang J.Y."/>
            <person name="Li Y.F."/>
            <person name="Zhong Z.M."/>
            <person name="Liu X."/>
            <person name="Yu X."/>
            <person name="Liu D.K."/>
            <person name="Tu X.D."/>
            <person name="Liu B."/>
            <person name="Hao Y."/>
            <person name="Liao X.Y."/>
            <person name="Jiang Y.T."/>
            <person name="Sun W.H."/>
            <person name="Chen J."/>
            <person name="Chen Y.Q."/>
            <person name="Ai Y."/>
            <person name="Zhai J.W."/>
            <person name="Wu S.S."/>
            <person name="Zhou Z."/>
            <person name="Hsiao Y.Y."/>
            <person name="Wu W.L."/>
            <person name="Chen Y.Y."/>
            <person name="Lin Y.F."/>
            <person name="Hsu J.L."/>
            <person name="Li C.Y."/>
            <person name="Wang Z.W."/>
            <person name="Zhao X."/>
            <person name="Zhong W.Y."/>
            <person name="Ma X.K."/>
            <person name="Ma L."/>
            <person name="Huang J."/>
            <person name="Chen G.Z."/>
            <person name="Huang M.Z."/>
            <person name="Huang L."/>
            <person name="Peng D.H."/>
            <person name="Luo Y.B."/>
            <person name="Zou S.Q."/>
            <person name="Chen S.P."/>
            <person name="Lan S."/>
            <person name="Tsai W.C."/>
            <person name="Van de Peer Y."/>
            <person name="Liu Z.J."/>
        </authorList>
    </citation>
    <scope>NUCLEOTIDE SEQUENCE [LARGE SCALE GENOMIC DNA]</scope>
    <source>
        <strain evidence="1">Lor288</strain>
    </source>
</reference>
<protein>
    <submittedName>
        <fullName evidence="1">Uncharacterized protein</fullName>
    </submittedName>
</protein>
<organism evidence="1 2">
    <name type="scientific">Platanthera guangdongensis</name>
    <dbReference type="NCBI Taxonomy" id="2320717"/>
    <lineage>
        <taxon>Eukaryota</taxon>
        <taxon>Viridiplantae</taxon>
        <taxon>Streptophyta</taxon>
        <taxon>Embryophyta</taxon>
        <taxon>Tracheophyta</taxon>
        <taxon>Spermatophyta</taxon>
        <taxon>Magnoliopsida</taxon>
        <taxon>Liliopsida</taxon>
        <taxon>Asparagales</taxon>
        <taxon>Orchidaceae</taxon>
        <taxon>Orchidoideae</taxon>
        <taxon>Orchideae</taxon>
        <taxon>Orchidinae</taxon>
        <taxon>Platanthera</taxon>
    </lineage>
</organism>
<proteinExistence type="predicted"/>
<dbReference type="PANTHER" id="PTHR15319:SF1">
    <property type="entry name" value="TATA BOX-BINDING PROTEIN-ASSOCIATED FACTOR RNA POLYMERASE I SUBUNIT C"/>
    <property type="match status" value="1"/>
</dbReference>